<evidence type="ECO:0000256" key="1">
    <source>
        <dbReference type="SAM" id="MobiDB-lite"/>
    </source>
</evidence>
<sequence length="553" mass="62169">MDIISYLLELLQQRKEVGITDLGTFYKKKSPGRYDKETQSFLPPSYVLQFTSELKEEEVLPNFISTKRNISIESANYYIAQFTDEIKQKLEVEHEAELPNFGRLFFTEHAGLSFEPIENISYGSEFYGLPSLQETVSDDADNAAEDDNEDVFEEIAEAPVAPPNVEGNMEPPIIENIELDEVRDDLKNTLSRTDAGEDDVVPAPEFIKEQHEEHPNRFGHRPESETPADKTENVEEEIIPAPDFIKEQHEEHPNRFGHTPESELDHGHNIETPESDGANEESVTTTNNPTEPVTEAPEFIKEQHEEHPKRFGHAPESETLANEINRDITSHTTAEPKKYINLEEDKSAAEPIIEAPEFIKEQHAEHPNRFGHDPMIDEPLAEESKPIWPKVIAVIILLAVIGAVVYFLKPDLFNQQPKTETTAVAVVDSPKTVVDTAKARQDSIAKTDSILKANQVASSPDTVTKSAVPAPPSTVFHVIAISFQTEAAAQRYIAKMKKEGYDAKIVKIEGTRKKVSIANFSTKEEAEKQKDILQKKLKGQGFYVKQLTNNTQP</sequence>
<name>A0A7S9KYQ4_9SPHI</name>
<keyword evidence="5" id="KW-1185">Reference proteome</keyword>
<organism evidence="4 5">
    <name type="scientific">Pedobacter endophyticus</name>
    <dbReference type="NCBI Taxonomy" id="2789740"/>
    <lineage>
        <taxon>Bacteria</taxon>
        <taxon>Pseudomonadati</taxon>
        <taxon>Bacteroidota</taxon>
        <taxon>Sphingobacteriia</taxon>
        <taxon>Sphingobacteriales</taxon>
        <taxon>Sphingobacteriaceae</taxon>
        <taxon>Pedobacter</taxon>
    </lineage>
</organism>
<feature type="compositionally biased region" description="Basic and acidic residues" evidence="1">
    <location>
        <begin position="211"/>
        <end position="233"/>
    </location>
</feature>
<feature type="transmembrane region" description="Helical" evidence="2">
    <location>
        <begin position="387"/>
        <end position="408"/>
    </location>
</feature>
<dbReference type="InterPro" id="IPR041268">
    <property type="entry name" value="HU-CCDC81_bac_2"/>
</dbReference>
<dbReference type="Pfam" id="PF18175">
    <property type="entry name" value="HU-CCDC81_bac_2"/>
    <property type="match status" value="1"/>
</dbReference>
<dbReference type="RefSeq" id="WP_196098784.1">
    <property type="nucleotide sequence ID" value="NZ_CP064939.1"/>
</dbReference>
<dbReference type="KEGG" id="pex:IZT61_20100"/>
<gene>
    <name evidence="4" type="ORF">IZT61_20100</name>
</gene>
<proteinExistence type="predicted"/>
<evidence type="ECO:0000259" key="3">
    <source>
        <dbReference type="PROSITE" id="PS51724"/>
    </source>
</evidence>
<feature type="region of interest" description="Disordered" evidence="1">
    <location>
        <begin position="251"/>
        <end position="293"/>
    </location>
</feature>
<dbReference type="EMBL" id="CP064939">
    <property type="protein sequence ID" value="QPH39317.1"/>
    <property type="molecule type" value="Genomic_DNA"/>
</dbReference>
<feature type="compositionally biased region" description="Basic and acidic residues" evidence="1">
    <location>
        <begin position="251"/>
        <end position="271"/>
    </location>
</feature>
<accession>A0A7S9KYQ4</accession>
<dbReference type="InterPro" id="IPR036680">
    <property type="entry name" value="SPOR-like_sf"/>
</dbReference>
<dbReference type="PROSITE" id="PS51724">
    <property type="entry name" value="SPOR"/>
    <property type="match status" value="1"/>
</dbReference>
<keyword evidence="2" id="KW-1133">Transmembrane helix</keyword>
<reference evidence="4 5" key="1">
    <citation type="submission" date="2020-11" db="EMBL/GenBank/DDBJ databases">
        <title>Pedobacter endophytica, an endophytic bacteria isolated form Carex pumila.</title>
        <authorList>
            <person name="Peng Y."/>
            <person name="Jiang L."/>
            <person name="Lee J."/>
        </authorList>
    </citation>
    <scope>NUCLEOTIDE SEQUENCE [LARGE SCALE GENOMIC DNA]</scope>
    <source>
        <strain evidence="4 5">JBR3-12</strain>
    </source>
</reference>
<dbReference type="Pfam" id="PF05036">
    <property type="entry name" value="SPOR"/>
    <property type="match status" value="1"/>
</dbReference>
<keyword evidence="2" id="KW-0812">Transmembrane</keyword>
<dbReference type="Pfam" id="PF18174">
    <property type="entry name" value="HU-CCDC81_bac_1"/>
    <property type="match status" value="1"/>
</dbReference>
<dbReference type="AlphaFoldDB" id="A0A7S9KYQ4"/>
<feature type="region of interest" description="Disordered" evidence="1">
    <location>
        <begin position="211"/>
        <end position="234"/>
    </location>
</feature>
<feature type="domain" description="SPOR" evidence="3">
    <location>
        <begin position="470"/>
        <end position="546"/>
    </location>
</feature>
<dbReference type="InterPro" id="IPR040495">
    <property type="entry name" value="HU-CCDC81_bac_1"/>
</dbReference>
<dbReference type="Gene3D" id="3.30.70.1070">
    <property type="entry name" value="Sporulation related repeat"/>
    <property type="match status" value="1"/>
</dbReference>
<evidence type="ECO:0000313" key="5">
    <source>
        <dbReference type="Proteomes" id="UP000594759"/>
    </source>
</evidence>
<dbReference type="SUPFAM" id="SSF110997">
    <property type="entry name" value="Sporulation related repeat"/>
    <property type="match status" value="1"/>
</dbReference>
<evidence type="ECO:0000313" key="4">
    <source>
        <dbReference type="EMBL" id="QPH39317.1"/>
    </source>
</evidence>
<dbReference type="Proteomes" id="UP000594759">
    <property type="component" value="Chromosome"/>
</dbReference>
<protein>
    <submittedName>
        <fullName evidence="4">SPOR domain-containing protein</fullName>
    </submittedName>
</protein>
<dbReference type="GO" id="GO:0042834">
    <property type="term" value="F:peptidoglycan binding"/>
    <property type="evidence" value="ECO:0007669"/>
    <property type="project" value="InterPro"/>
</dbReference>
<evidence type="ECO:0000256" key="2">
    <source>
        <dbReference type="SAM" id="Phobius"/>
    </source>
</evidence>
<feature type="compositionally biased region" description="Low complexity" evidence="1">
    <location>
        <begin position="280"/>
        <end position="293"/>
    </location>
</feature>
<dbReference type="InterPro" id="IPR007730">
    <property type="entry name" value="SPOR-like_dom"/>
</dbReference>
<keyword evidence="2" id="KW-0472">Membrane</keyword>